<evidence type="ECO:0000256" key="1">
    <source>
        <dbReference type="ARBA" id="ARBA00022679"/>
    </source>
</evidence>
<dbReference type="PANTHER" id="PTHR45896:SF1">
    <property type="entry name" value="N-ALPHA-ACETYLTRANSFERASE 30"/>
    <property type="match status" value="1"/>
</dbReference>
<dbReference type="VEuPathDB" id="TriTrypDB:BCY84_17466"/>
<evidence type="ECO:0000259" key="4">
    <source>
        <dbReference type="PROSITE" id="PS51186"/>
    </source>
</evidence>
<dbReference type="InterPro" id="IPR044542">
    <property type="entry name" value="NAA30-like"/>
</dbReference>
<dbReference type="VEuPathDB" id="TriTrypDB:TcCLB.511809.120"/>
<dbReference type="CDD" id="cd04301">
    <property type="entry name" value="NAT_SF"/>
    <property type="match status" value="1"/>
</dbReference>
<dbReference type="VEuPathDB" id="TriTrypDB:ECC02_008008"/>
<evidence type="ECO:0000313" key="5">
    <source>
        <dbReference type="EMBL" id="PWU86622.1"/>
    </source>
</evidence>
<dbReference type="InterPro" id="IPR000182">
    <property type="entry name" value="GNAT_dom"/>
</dbReference>
<name>A0A2V2UTY7_TRYCR</name>
<keyword evidence="2" id="KW-0012">Acyltransferase</keyword>
<dbReference type="SUPFAM" id="SSF55729">
    <property type="entry name" value="Acyl-CoA N-acyltransferases (Nat)"/>
    <property type="match status" value="1"/>
</dbReference>
<dbReference type="EMBL" id="PRFA01000076">
    <property type="protein sequence ID" value="PWU88329.1"/>
    <property type="molecule type" value="Genomic_DNA"/>
</dbReference>
<evidence type="ECO:0000256" key="2">
    <source>
        <dbReference type="ARBA" id="ARBA00023315"/>
    </source>
</evidence>
<dbReference type="VEuPathDB" id="TriTrypDB:TCSYLVIO_001239"/>
<dbReference type="VEuPathDB" id="TriTrypDB:C4B63_114g1"/>
<dbReference type="GO" id="GO:0004596">
    <property type="term" value="F:protein-N-terminal amino-acid acetyltransferase activity"/>
    <property type="evidence" value="ECO:0007669"/>
    <property type="project" value="InterPro"/>
</dbReference>
<reference evidence="5 7" key="1">
    <citation type="journal article" date="2018" name="Microb. Genom.">
        <title>Expanding an expanded genome: long-read sequencing of Trypanosoma cruzi.</title>
        <authorList>
            <person name="Berna L."/>
            <person name="Rodriguez M."/>
            <person name="Chiribao M.L."/>
            <person name="Parodi-Talice A."/>
            <person name="Pita S."/>
            <person name="Rijo G."/>
            <person name="Alvarez-Valin F."/>
            <person name="Robello C."/>
        </authorList>
    </citation>
    <scope>NUCLEOTIDE SEQUENCE [LARGE SCALE GENOMIC DNA]</scope>
    <source>
        <strain evidence="5 7">Dm28c</strain>
    </source>
</reference>
<dbReference type="VEuPathDB" id="TriTrypDB:TcG_06393"/>
<protein>
    <recommendedName>
        <fullName evidence="4">N-acetyltransferase domain-containing protein</fullName>
    </recommendedName>
</protein>
<accession>A0A2V2UTY7</accession>
<evidence type="ECO:0000313" key="7">
    <source>
        <dbReference type="Proteomes" id="UP000246121"/>
    </source>
</evidence>
<dbReference type="GO" id="GO:0031417">
    <property type="term" value="C:NatC complex"/>
    <property type="evidence" value="ECO:0007669"/>
    <property type="project" value="TreeGrafter"/>
</dbReference>
<dbReference type="VEuPathDB" id="TriTrypDB:C3747_22g344"/>
<feature type="domain" description="N-acetyltransferase" evidence="4">
    <location>
        <begin position="118"/>
        <end position="280"/>
    </location>
</feature>
<dbReference type="PANTHER" id="PTHR45896">
    <property type="entry name" value="N-ALPHA-ACETYLTRANSFERASE 30"/>
    <property type="match status" value="1"/>
</dbReference>
<comment type="caution">
    <text evidence="5">The sequence shown here is derived from an EMBL/GenBank/DDBJ whole genome shotgun (WGS) entry which is preliminary data.</text>
</comment>
<dbReference type="VEuPathDB" id="TriTrypDB:TcCL_NonESM13226"/>
<evidence type="ECO:0000313" key="6">
    <source>
        <dbReference type="EMBL" id="PWU88329.1"/>
    </source>
</evidence>
<evidence type="ECO:0000256" key="3">
    <source>
        <dbReference type="ARBA" id="ARBA00024025"/>
    </source>
</evidence>
<comment type="similarity">
    <text evidence="3">Belongs to the acetyltransferase family. MAK3 subfamily.</text>
</comment>
<keyword evidence="1" id="KW-0808">Transferase</keyword>
<dbReference type="Pfam" id="PF00583">
    <property type="entry name" value="Acetyltransf_1"/>
    <property type="match status" value="1"/>
</dbReference>
<dbReference type="Gene3D" id="3.40.630.30">
    <property type="match status" value="1"/>
</dbReference>
<dbReference type="InterPro" id="IPR016181">
    <property type="entry name" value="Acyl_CoA_acyltransferase"/>
</dbReference>
<dbReference type="PROSITE" id="PS51186">
    <property type="entry name" value="GNAT"/>
    <property type="match status" value="1"/>
</dbReference>
<gene>
    <name evidence="5" type="ORF">C4B63_114g1</name>
    <name evidence="6" type="ORF">C4B63_76g60</name>
</gene>
<dbReference type="AlphaFoldDB" id="A0A2V2UTY7"/>
<proteinExistence type="inferred from homology"/>
<organism evidence="5 7">
    <name type="scientific">Trypanosoma cruzi</name>
    <dbReference type="NCBI Taxonomy" id="5693"/>
    <lineage>
        <taxon>Eukaryota</taxon>
        <taxon>Discoba</taxon>
        <taxon>Euglenozoa</taxon>
        <taxon>Kinetoplastea</taxon>
        <taxon>Metakinetoplastina</taxon>
        <taxon>Trypanosomatida</taxon>
        <taxon>Trypanosomatidae</taxon>
        <taxon>Trypanosoma</taxon>
        <taxon>Schizotrypanum</taxon>
    </lineage>
</organism>
<dbReference type="Proteomes" id="UP000246121">
    <property type="component" value="Unassembled WGS sequence"/>
</dbReference>
<dbReference type="EMBL" id="PRFA01000114">
    <property type="protein sequence ID" value="PWU86622.1"/>
    <property type="molecule type" value="Genomic_DNA"/>
</dbReference>
<dbReference type="VEuPathDB" id="TriTrypDB:TcBrA4_0092750"/>
<dbReference type="VEuPathDB" id="TriTrypDB:TCDM_12557"/>
<sequence>MPKKTGKKGGYDVSDETLDALVEAIEGDSNLNLQKSSKKGMTKKQALALSEKKVDDVICKIKGTKNGMTFNEEQLRMALFAQRMMQEKAIRDAQYLNVVVPLKEDQIKWQEVAPKRYIRYEQFDGSQNAMEFVVGLFTKELTEPYSSFTYEYFVFGWPDLTVIAYGIESETLPDSSVKGERVGAVVSRVTRKGPGRPLRGYVAMFAVVPEFRGFRLGGRLVALTINLMREKGCEEVYLETPLMNERALSLYLGLGFVKTKFLPRYYLDQSDAVRLKLWLNDAITSSEEAAIGTGDVHEIS</sequence>
<dbReference type="VEuPathDB" id="TriTrypDB:C4B63_76g60"/>